<dbReference type="UniPathway" id="UPA00031">
    <property type="reaction ID" value="UER00009"/>
</dbReference>
<keyword evidence="20" id="KW-1185">Reference proteome</keyword>
<dbReference type="KEGG" id="beg:INE88_00178"/>
<proteinExistence type="inferred from homology"/>
<dbReference type="EMBL" id="RCXL01000002">
    <property type="protein sequence ID" value="RYT77808.1"/>
    <property type="molecule type" value="Genomic_DNA"/>
</dbReference>
<dbReference type="EMBL" id="QSLA01000015">
    <property type="protein sequence ID" value="RHF06570.1"/>
    <property type="molecule type" value="Genomic_DNA"/>
</dbReference>
<name>A0A380YJC7_9BACE</name>
<evidence type="ECO:0000256" key="2">
    <source>
        <dbReference type="ARBA" id="ARBA00004496"/>
    </source>
</evidence>
<dbReference type="PANTHER" id="PTHR43090:SF2">
    <property type="entry name" value="1-(5-PHOSPHORIBOSYL)-5-[(5-PHOSPHORIBOSYLAMINO)METHYLIDENEAMINO] IMIDAZOLE-4-CARBOXAMIDE ISOMERASE"/>
    <property type="match status" value="1"/>
</dbReference>
<dbReference type="EMBL" id="VVZX01000002">
    <property type="protein sequence ID" value="KAA5276714.1"/>
    <property type="molecule type" value="Genomic_DNA"/>
</dbReference>
<reference evidence="13" key="5">
    <citation type="journal article" date="2021" name="PLoS Genet.">
        <title>Mobile Type VI secretion system loci of the gut Bacteroidales display extensive intra-ecosystem transfer, multi-species spread and geographical clustering.</title>
        <authorList>
            <person name="Garcia-Bayona L."/>
            <person name="Coyne M.J."/>
            <person name="Comstock L.E."/>
        </authorList>
    </citation>
    <scope>NUCLEOTIDE SEQUENCE</scope>
    <source>
        <strain evidence="13">CL11T00C20</strain>
    </source>
</reference>
<evidence type="ECO:0000256" key="4">
    <source>
        <dbReference type="ARBA" id="ARBA00009667"/>
    </source>
</evidence>
<reference evidence="15 19" key="4">
    <citation type="journal article" date="2019" name="Science, e1252229">
        <title>Invertible promoters mediate bacterial phase variation, antibiotic resistance, and host adaptation in the gut.</title>
        <authorList>
            <person name="Jiang X."/>
            <person name="Hall A.B."/>
            <person name="Arthur T.D."/>
            <person name="Plichta D.R."/>
            <person name="Covington C.T."/>
            <person name="Poyet M."/>
            <person name="Crothers J."/>
            <person name="Moses P.L."/>
            <person name="Tolonen A.C."/>
            <person name="Vlamakis H."/>
            <person name="Alm E.J."/>
            <person name="Xavier R.J."/>
        </authorList>
    </citation>
    <scope>NUCLEOTIDE SEQUENCE [LARGE SCALE GENOMIC DNA]</scope>
    <source>
        <strain evidence="19">bj_0095</strain>
        <strain evidence="15">Bj_0095</strain>
    </source>
</reference>
<evidence type="ECO:0000313" key="15">
    <source>
        <dbReference type="EMBL" id="RYT77808.1"/>
    </source>
</evidence>
<comment type="pathway">
    <text evidence="3 9 11">Amino-acid biosynthesis; L-histidine biosynthesis; L-histidine from 5-phospho-alpha-D-ribose 1-diphosphate: step 4/9.</text>
</comment>
<keyword evidence="6 9" id="KW-0028">Amino-acid biosynthesis</keyword>
<dbReference type="HAMAP" id="MF_01014">
    <property type="entry name" value="HisA"/>
    <property type="match status" value="1"/>
</dbReference>
<dbReference type="InterPro" id="IPR013785">
    <property type="entry name" value="Aldolase_TIM"/>
</dbReference>
<dbReference type="EC" id="5.3.1.16" evidence="9 11"/>
<evidence type="ECO:0000256" key="7">
    <source>
        <dbReference type="ARBA" id="ARBA00023102"/>
    </source>
</evidence>
<comment type="similarity">
    <text evidence="4 9 10">Belongs to the HisA/HisF family.</text>
</comment>
<dbReference type="Pfam" id="PF00977">
    <property type="entry name" value="His_biosynth"/>
    <property type="match status" value="1"/>
</dbReference>
<evidence type="ECO:0000313" key="13">
    <source>
        <dbReference type="EMBL" id="QUT43400.1"/>
    </source>
</evidence>
<dbReference type="RefSeq" id="WP_004289960.1">
    <property type="nucleotide sequence ID" value="NZ_CABKNQ010000019.1"/>
</dbReference>
<dbReference type="InterPro" id="IPR044524">
    <property type="entry name" value="Isoase_HisA-like"/>
</dbReference>
<reference evidence="12 20" key="3">
    <citation type="journal article" date="2019" name="Nat. Med.">
        <title>A library of human gut bacterial isolates paired with longitudinal multiomics data enables mechanistic microbiome research.</title>
        <authorList>
            <person name="Poyet M."/>
            <person name="Groussin M."/>
            <person name="Gibbons S.M."/>
            <person name="Avila-Pacheco J."/>
            <person name="Jiang X."/>
            <person name="Kearney S.M."/>
            <person name="Perrotta A.R."/>
            <person name="Berdy B."/>
            <person name="Zhao S."/>
            <person name="Lieberman T.D."/>
            <person name="Swanson P.K."/>
            <person name="Smith M."/>
            <person name="Roesemann S."/>
            <person name="Alexander J.E."/>
            <person name="Rich S.A."/>
            <person name="Livny J."/>
            <person name="Vlamakis H."/>
            <person name="Clish C."/>
            <person name="Bullock K."/>
            <person name="Deik A."/>
            <person name="Scott J."/>
            <person name="Pierce K.A."/>
            <person name="Xavier R.J."/>
            <person name="Alm E.J."/>
        </authorList>
    </citation>
    <scope>NUCLEOTIDE SEQUENCE [LARGE SCALE GENOMIC DNA]</scope>
    <source>
        <strain evidence="12 20">BIOML-A1</strain>
    </source>
</reference>
<evidence type="ECO:0000313" key="20">
    <source>
        <dbReference type="Proteomes" id="UP000335496"/>
    </source>
</evidence>
<evidence type="ECO:0000256" key="8">
    <source>
        <dbReference type="ARBA" id="ARBA00023235"/>
    </source>
</evidence>
<dbReference type="Proteomes" id="UP000283538">
    <property type="component" value="Unassembled WGS sequence"/>
</dbReference>
<dbReference type="CDD" id="cd04732">
    <property type="entry name" value="HisA"/>
    <property type="match status" value="1"/>
</dbReference>
<evidence type="ECO:0000256" key="5">
    <source>
        <dbReference type="ARBA" id="ARBA00022490"/>
    </source>
</evidence>
<keyword evidence="5 9" id="KW-0963">Cytoplasm</keyword>
<dbReference type="InterPro" id="IPR023016">
    <property type="entry name" value="HisA/PriA"/>
</dbReference>
<evidence type="ECO:0000313" key="17">
    <source>
        <dbReference type="Proteomes" id="UP000254424"/>
    </source>
</evidence>
<evidence type="ECO:0000313" key="18">
    <source>
        <dbReference type="Proteomes" id="UP000283538"/>
    </source>
</evidence>
<dbReference type="GO" id="GO:0000105">
    <property type="term" value="P:L-histidine biosynthetic process"/>
    <property type="evidence" value="ECO:0007669"/>
    <property type="project" value="UniProtKB-UniRule"/>
</dbReference>
<dbReference type="OrthoDB" id="9807749at2"/>
<evidence type="ECO:0000256" key="6">
    <source>
        <dbReference type="ARBA" id="ARBA00022605"/>
    </source>
</evidence>
<dbReference type="EMBL" id="UFSX01000001">
    <property type="protein sequence ID" value="SUV28854.1"/>
    <property type="molecule type" value="Genomic_DNA"/>
</dbReference>
<reference evidence="16 17" key="1">
    <citation type="submission" date="2018-06" db="EMBL/GenBank/DDBJ databases">
        <authorList>
            <consortium name="Pathogen Informatics"/>
            <person name="Doyle S."/>
        </authorList>
    </citation>
    <scope>NUCLEOTIDE SEQUENCE [LARGE SCALE GENOMIC DNA]</scope>
    <source>
        <strain evidence="16 17">NCTC11155</strain>
    </source>
</reference>
<dbReference type="GeneID" id="93070747"/>
<evidence type="ECO:0000313" key="16">
    <source>
        <dbReference type="EMBL" id="SUV28854.1"/>
    </source>
</evidence>
<dbReference type="STRING" id="483216.BACEGG_01669"/>
<dbReference type="InterPro" id="IPR011060">
    <property type="entry name" value="RibuloseP-bd_barrel"/>
</dbReference>
<dbReference type="GO" id="GO:0000162">
    <property type="term" value="P:L-tryptophan biosynthetic process"/>
    <property type="evidence" value="ECO:0007669"/>
    <property type="project" value="TreeGrafter"/>
</dbReference>
<gene>
    <name evidence="9 16" type="primary">hisA</name>
    <name evidence="14" type="ORF">DW701_12800</name>
    <name evidence="15" type="ORF">EAJ03_01355</name>
    <name evidence="12" type="ORF">F2Z23_01350</name>
    <name evidence="13" type="ORF">INE88_00178</name>
    <name evidence="16" type="ORF">NCTC11155_00812</name>
</gene>
<organism evidence="16 17">
    <name type="scientific">Bacteroides eggerthii</name>
    <dbReference type="NCBI Taxonomy" id="28111"/>
    <lineage>
        <taxon>Bacteria</taxon>
        <taxon>Pseudomonadati</taxon>
        <taxon>Bacteroidota</taxon>
        <taxon>Bacteroidia</taxon>
        <taxon>Bacteroidales</taxon>
        <taxon>Bacteroidaceae</taxon>
        <taxon>Bacteroides</taxon>
    </lineage>
</organism>
<dbReference type="FunFam" id="3.20.20.70:FF:000009">
    <property type="entry name" value="1-(5-phosphoribosyl)-5-[(5-phosphoribosylamino)methylideneamino] imidazole-4-carboxamide isomerase"/>
    <property type="match status" value="1"/>
</dbReference>
<evidence type="ECO:0000256" key="3">
    <source>
        <dbReference type="ARBA" id="ARBA00005133"/>
    </source>
</evidence>
<keyword evidence="8 9" id="KW-0413">Isomerase</keyword>
<evidence type="ECO:0000256" key="10">
    <source>
        <dbReference type="RuleBase" id="RU003657"/>
    </source>
</evidence>
<comment type="catalytic activity">
    <reaction evidence="1 9 11">
        <text>1-(5-phospho-beta-D-ribosyl)-5-[(5-phospho-beta-D-ribosylamino)methylideneamino]imidazole-4-carboxamide = 5-[(5-phospho-1-deoxy-D-ribulos-1-ylimino)methylamino]-1-(5-phospho-beta-D-ribosyl)imidazole-4-carboxamide</text>
        <dbReference type="Rhea" id="RHEA:15469"/>
        <dbReference type="ChEBI" id="CHEBI:58435"/>
        <dbReference type="ChEBI" id="CHEBI:58525"/>
        <dbReference type="EC" id="5.3.1.16"/>
    </reaction>
</comment>
<keyword evidence="7 9" id="KW-0368">Histidine biosynthesis</keyword>
<dbReference type="NCBIfam" id="TIGR00007">
    <property type="entry name" value="1-(5-phosphoribosyl)-5-[(5-phosphoribosylamino)methylideneamino]imidazole-4-carboxamide isomerase"/>
    <property type="match status" value="1"/>
</dbReference>
<feature type="active site" description="Proton acceptor" evidence="9">
    <location>
        <position position="9"/>
    </location>
</feature>
<dbReference type="GO" id="GO:0003949">
    <property type="term" value="F:1-(5-phosphoribosyl)-5-[(5-phosphoribosylamino)methylideneamino]imidazole-4-carboxamide isomerase activity"/>
    <property type="evidence" value="ECO:0007669"/>
    <property type="project" value="UniProtKB-UniRule"/>
</dbReference>
<accession>A0A380YJC7</accession>
<dbReference type="SUPFAM" id="SSF51366">
    <property type="entry name" value="Ribulose-phoshate binding barrel"/>
    <property type="match status" value="1"/>
</dbReference>
<reference evidence="14 18" key="2">
    <citation type="submission" date="2018-08" db="EMBL/GenBank/DDBJ databases">
        <title>A genome reference for cultivated species of the human gut microbiota.</title>
        <authorList>
            <person name="Zou Y."/>
            <person name="Xue W."/>
            <person name="Luo G."/>
        </authorList>
    </citation>
    <scope>NUCLEOTIDE SEQUENCE [LARGE SCALE GENOMIC DNA]</scope>
    <source>
        <strain evidence="14 18">AM26-26AC</strain>
    </source>
</reference>
<feature type="active site" description="Proton donor" evidence="9">
    <location>
        <position position="131"/>
    </location>
</feature>
<dbReference type="PANTHER" id="PTHR43090">
    <property type="entry name" value="1-(5-PHOSPHORIBOSYL)-5-[(5-PHOSPHORIBOSYLAMINO)METHYLIDENEAMINO] IMIDAZOLE-4-CARBOXAMIDE ISOMERASE"/>
    <property type="match status" value="1"/>
</dbReference>
<dbReference type="AlphaFoldDB" id="A0A380YJC7"/>
<dbReference type="Proteomes" id="UP000335496">
    <property type="component" value="Unassembled WGS sequence"/>
</dbReference>
<sequence>MIELIPAIDIIDGKCVRLSQGDYDSKKVYNENPVEVAKELEAHGIRRLHVVDLDGAASHHVVNYRTLEQIASRTSLIIDFGGGVKSDEDLVIAFENGAQMVTGGSIAVKNPERFCHWLQTYGSEKIILGADVKDHKIAVNGWKDESACELFPFLKDYVEKGIRKVICTDINCDGMLQGPSTALYKEILEANSGLYLIASGGVSCADDIRQLEAAGVPAVIFGKALYEGRITFKELEGFMI</sequence>
<evidence type="ECO:0000313" key="19">
    <source>
        <dbReference type="Proteomes" id="UP000291917"/>
    </source>
</evidence>
<evidence type="ECO:0000256" key="11">
    <source>
        <dbReference type="RuleBase" id="RU003658"/>
    </source>
</evidence>
<dbReference type="InterPro" id="IPR006063">
    <property type="entry name" value="HisA_bact_arch"/>
</dbReference>
<evidence type="ECO:0000256" key="1">
    <source>
        <dbReference type="ARBA" id="ARBA00000901"/>
    </source>
</evidence>
<comment type="subcellular location">
    <subcellularLocation>
        <location evidence="2 9 11">Cytoplasm</location>
    </subcellularLocation>
</comment>
<evidence type="ECO:0000313" key="14">
    <source>
        <dbReference type="EMBL" id="RHF06570.1"/>
    </source>
</evidence>
<protein>
    <recommendedName>
        <fullName evidence="9 11">1-(5-phosphoribosyl)-5-[(5-phosphoribosylamino)methylideneamino] imidazole-4-carboxamide isomerase</fullName>
        <ecNumber evidence="9 11">5.3.1.16</ecNumber>
    </recommendedName>
    <alternativeName>
        <fullName evidence="9">Phosphoribosylformimino-5-aminoimidazole carboxamide ribotide isomerase</fullName>
    </alternativeName>
</protein>
<dbReference type="EMBL" id="CP072227">
    <property type="protein sequence ID" value="QUT43400.1"/>
    <property type="molecule type" value="Genomic_DNA"/>
</dbReference>
<evidence type="ECO:0000256" key="9">
    <source>
        <dbReference type="HAMAP-Rule" id="MF_01014"/>
    </source>
</evidence>
<dbReference type="GO" id="GO:0005737">
    <property type="term" value="C:cytoplasm"/>
    <property type="evidence" value="ECO:0007669"/>
    <property type="project" value="UniProtKB-SubCell"/>
</dbReference>
<dbReference type="Proteomes" id="UP000679226">
    <property type="component" value="Chromosome"/>
</dbReference>
<dbReference type="InterPro" id="IPR006062">
    <property type="entry name" value="His_biosynth"/>
</dbReference>
<evidence type="ECO:0000313" key="12">
    <source>
        <dbReference type="EMBL" id="KAA5276714.1"/>
    </source>
</evidence>
<dbReference type="Proteomes" id="UP000254424">
    <property type="component" value="Unassembled WGS sequence"/>
</dbReference>
<dbReference type="Gene3D" id="3.20.20.70">
    <property type="entry name" value="Aldolase class I"/>
    <property type="match status" value="1"/>
</dbReference>
<dbReference type="Proteomes" id="UP000291917">
    <property type="component" value="Unassembled WGS sequence"/>
</dbReference>